<dbReference type="CDD" id="cd00569">
    <property type="entry name" value="HTH_Hin_like"/>
    <property type="match status" value="1"/>
</dbReference>
<dbReference type="InterPro" id="IPR009057">
    <property type="entry name" value="Homeodomain-like_sf"/>
</dbReference>
<keyword evidence="8" id="KW-1185">Reference proteome</keyword>
<evidence type="ECO:0000256" key="4">
    <source>
        <dbReference type="PROSITE-ProRule" id="PRU00335"/>
    </source>
</evidence>
<evidence type="ECO:0000259" key="6">
    <source>
        <dbReference type="PROSITE" id="PS50977"/>
    </source>
</evidence>
<dbReference type="Proteomes" id="UP001589646">
    <property type="component" value="Unassembled WGS sequence"/>
</dbReference>
<dbReference type="Gene3D" id="1.10.10.60">
    <property type="entry name" value="Homeodomain-like"/>
    <property type="match status" value="1"/>
</dbReference>
<gene>
    <name evidence="7" type="ORF">ACFFRN_18415</name>
</gene>
<evidence type="ECO:0000256" key="3">
    <source>
        <dbReference type="ARBA" id="ARBA00023163"/>
    </source>
</evidence>
<dbReference type="InterPro" id="IPR001647">
    <property type="entry name" value="HTH_TetR"/>
</dbReference>
<dbReference type="PROSITE" id="PS50977">
    <property type="entry name" value="HTH_TETR_2"/>
    <property type="match status" value="1"/>
</dbReference>
<protein>
    <submittedName>
        <fullName evidence="7">TetR family transcriptional regulator</fullName>
    </submittedName>
</protein>
<keyword evidence="3" id="KW-0804">Transcription</keyword>
<accession>A0ABV5PZB4</accession>
<feature type="DNA-binding region" description="H-T-H motif" evidence="4">
    <location>
        <begin position="28"/>
        <end position="47"/>
    </location>
</feature>
<dbReference type="PANTHER" id="PTHR30055:SF234">
    <property type="entry name" value="HTH-TYPE TRANSCRIPTIONAL REGULATOR BETI"/>
    <property type="match status" value="1"/>
</dbReference>
<dbReference type="Pfam" id="PF02796">
    <property type="entry name" value="HTH_7"/>
    <property type="match status" value="1"/>
</dbReference>
<dbReference type="PROSITE" id="PS01081">
    <property type="entry name" value="HTH_TETR_1"/>
    <property type="match status" value="1"/>
</dbReference>
<dbReference type="Pfam" id="PF00440">
    <property type="entry name" value="TetR_N"/>
    <property type="match status" value="1"/>
</dbReference>
<keyword evidence="1" id="KW-0805">Transcription regulation</keyword>
<evidence type="ECO:0000256" key="1">
    <source>
        <dbReference type="ARBA" id="ARBA00023015"/>
    </source>
</evidence>
<proteinExistence type="predicted"/>
<dbReference type="PRINTS" id="PR00455">
    <property type="entry name" value="HTHTETR"/>
</dbReference>
<dbReference type="SUPFAM" id="SSF46689">
    <property type="entry name" value="Homeodomain-like"/>
    <property type="match status" value="2"/>
</dbReference>
<evidence type="ECO:0000256" key="5">
    <source>
        <dbReference type="SAM" id="MobiDB-lite"/>
    </source>
</evidence>
<dbReference type="InterPro" id="IPR050109">
    <property type="entry name" value="HTH-type_TetR-like_transc_reg"/>
</dbReference>
<sequence>MRDEEATPQRILAAAGALFATRGYRATSMNAIAEQVGITKAALYYHFSAKDDLLHRLTEPLLEELEGALEQAETHDDPEQVRWSAIEGYVDVCLRHREALLLLVRDMTLLVQAPVGERFKAAIALANDLVCGPDRRLEQRVRAAQTVASLGDPVVLFPDAPVAVLRELILGGAHALLDDRGGGSPSGGDGLEEAAGRTGSPAGGTRGRSRGREGGRPPALSDEQSATVRQLYGEGHAVDEIAERFNVSRATVYRVLKNQF</sequence>
<organism evidence="7 8">
    <name type="scientific">Nonomuraea roseola</name>
    <dbReference type="NCBI Taxonomy" id="46179"/>
    <lineage>
        <taxon>Bacteria</taxon>
        <taxon>Bacillati</taxon>
        <taxon>Actinomycetota</taxon>
        <taxon>Actinomycetes</taxon>
        <taxon>Streptosporangiales</taxon>
        <taxon>Streptosporangiaceae</taxon>
        <taxon>Nonomuraea</taxon>
    </lineage>
</organism>
<evidence type="ECO:0000256" key="2">
    <source>
        <dbReference type="ARBA" id="ARBA00023125"/>
    </source>
</evidence>
<keyword evidence="2 4" id="KW-0238">DNA-binding</keyword>
<comment type="caution">
    <text evidence="7">The sequence shown here is derived from an EMBL/GenBank/DDBJ whole genome shotgun (WGS) entry which is preliminary data.</text>
</comment>
<evidence type="ECO:0000313" key="8">
    <source>
        <dbReference type="Proteomes" id="UP001589646"/>
    </source>
</evidence>
<dbReference type="InterPro" id="IPR023772">
    <property type="entry name" value="DNA-bd_HTH_TetR-type_CS"/>
</dbReference>
<name>A0ABV5PZB4_9ACTN</name>
<dbReference type="EMBL" id="JBHMCE010000005">
    <property type="protein sequence ID" value="MFB9528590.1"/>
    <property type="molecule type" value="Genomic_DNA"/>
</dbReference>
<feature type="region of interest" description="Disordered" evidence="5">
    <location>
        <begin position="180"/>
        <end position="225"/>
    </location>
</feature>
<dbReference type="RefSeq" id="WP_346129979.1">
    <property type="nucleotide sequence ID" value="NZ_BAAAXC010000015.1"/>
</dbReference>
<dbReference type="Gene3D" id="1.10.357.10">
    <property type="entry name" value="Tetracycline Repressor, domain 2"/>
    <property type="match status" value="1"/>
</dbReference>
<feature type="domain" description="HTH tetR-type" evidence="6">
    <location>
        <begin position="5"/>
        <end position="65"/>
    </location>
</feature>
<evidence type="ECO:0000313" key="7">
    <source>
        <dbReference type="EMBL" id="MFB9528590.1"/>
    </source>
</evidence>
<dbReference type="PANTHER" id="PTHR30055">
    <property type="entry name" value="HTH-TYPE TRANSCRIPTIONAL REGULATOR RUTR"/>
    <property type="match status" value="1"/>
</dbReference>
<reference evidence="7 8" key="1">
    <citation type="submission" date="2024-09" db="EMBL/GenBank/DDBJ databases">
        <authorList>
            <person name="Sun Q."/>
            <person name="Mori K."/>
        </authorList>
    </citation>
    <scope>NUCLEOTIDE SEQUENCE [LARGE SCALE GENOMIC DNA]</scope>
    <source>
        <strain evidence="7 8">JCM 3323</strain>
    </source>
</reference>
<dbReference type="InterPro" id="IPR006120">
    <property type="entry name" value="Resolvase_HTH_dom"/>
</dbReference>